<dbReference type="AlphaFoldDB" id="W0HWL2"/>
<comment type="subcellular location">
    <subcellularLocation>
        <location evidence="1">Cell inner membrane</location>
        <topology evidence="1">Multi-pass membrane protein</topology>
    </subcellularLocation>
    <subcellularLocation>
        <location evidence="8">Cell membrane</location>
        <topology evidence="8">Multi-pass membrane protein</topology>
    </subcellularLocation>
</comment>
<evidence type="ECO:0000256" key="1">
    <source>
        <dbReference type="ARBA" id="ARBA00004429"/>
    </source>
</evidence>
<dbReference type="EMBL" id="CP006569">
    <property type="protein sequence ID" value="AHF76585.1"/>
    <property type="molecule type" value="Genomic_DNA"/>
</dbReference>
<keyword evidence="6 8" id="KW-1133">Transmembrane helix</keyword>
<dbReference type="GO" id="GO:0005886">
    <property type="term" value="C:plasma membrane"/>
    <property type="evidence" value="ECO:0007669"/>
    <property type="project" value="UniProtKB-SubCell"/>
</dbReference>
<dbReference type="PANTHER" id="PTHR30151">
    <property type="entry name" value="ALKANE SULFONATE ABC TRANSPORTER-RELATED, MEMBRANE SUBUNIT"/>
    <property type="match status" value="1"/>
</dbReference>
<evidence type="ECO:0000256" key="4">
    <source>
        <dbReference type="ARBA" id="ARBA00022519"/>
    </source>
</evidence>
<feature type="domain" description="ABC transmembrane type-1" evidence="9">
    <location>
        <begin position="76"/>
        <end position="260"/>
    </location>
</feature>
<dbReference type="PROSITE" id="PS50928">
    <property type="entry name" value="ABC_TM1"/>
    <property type="match status" value="1"/>
</dbReference>
<dbReference type="PANTHER" id="PTHR30151:SF41">
    <property type="entry name" value="ABC TRANSPORTER PERMEASE PROTEIN"/>
    <property type="match status" value="1"/>
</dbReference>
<evidence type="ECO:0000256" key="2">
    <source>
        <dbReference type="ARBA" id="ARBA00022448"/>
    </source>
</evidence>
<name>W0HWL2_9GAMM</name>
<evidence type="ECO:0000256" key="8">
    <source>
        <dbReference type="RuleBase" id="RU363032"/>
    </source>
</evidence>
<protein>
    <submittedName>
        <fullName evidence="10">Binding-protein-dependent transport systems inner membrane component</fullName>
    </submittedName>
</protein>
<keyword evidence="3" id="KW-1003">Cell membrane</keyword>
<dbReference type="GO" id="GO:0055085">
    <property type="term" value="P:transmembrane transport"/>
    <property type="evidence" value="ECO:0007669"/>
    <property type="project" value="InterPro"/>
</dbReference>
<dbReference type="Pfam" id="PF00528">
    <property type="entry name" value="BPD_transp_1"/>
    <property type="match status" value="1"/>
</dbReference>
<evidence type="ECO:0000256" key="3">
    <source>
        <dbReference type="ARBA" id="ARBA00022475"/>
    </source>
</evidence>
<feature type="transmembrane region" description="Helical" evidence="8">
    <location>
        <begin position="238"/>
        <end position="259"/>
    </location>
</feature>
<dbReference type="InterPro" id="IPR000515">
    <property type="entry name" value="MetI-like"/>
</dbReference>
<evidence type="ECO:0000313" key="10">
    <source>
        <dbReference type="EMBL" id="AHF76585.1"/>
    </source>
</evidence>
<dbReference type="Gene3D" id="1.10.3720.10">
    <property type="entry name" value="MetI-like"/>
    <property type="match status" value="1"/>
</dbReference>
<organism evidence="10 11">
    <name type="scientific">Sodalis praecaptivus</name>
    <dbReference type="NCBI Taxonomy" id="1239307"/>
    <lineage>
        <taxon>Bacteria</taxon>
        <taxon>Pseudomonadati</taxon>
        <taxon>Pseudomonadota</taxon>
        <taxon>Gammaproteobacteria</taxon>
        <taxon>Enterobacterales</taxon>
        <taxon>Bruguierivoracaceae</taxon>
        <taxon>Sodalis</taxon>
    </lineage>
</organism>
<evidence type="ECO:0000259" key="9">
    <source>
        <dbReference type="PROSITE" id="PS50928"/>
    </source>
</evidence>
<sequence length="272" mass="30681">MTQAVDDFTRRGPRDRLRLLCGQRRYGLIYLVSILAGMMIWLAISRHFAGFILAPPHKVIERLWELTLSARLPLALLDASRHMLLGFAIALVIALPLGMLMGRHRVIHDVFDPLVTLIYAVPSVAWAPFIMIWFGLYFEARVALVVIMCLFDMLIIIDAGTRNVDRRLLDVGRAFNATRRQQIRLILIPESLPFLFTALRIGAVRAVNAMITAELFLATVNLGAIMKQSAARFDSAGVLGVLFVLCVLGLLLQEILLILERRVCRWLPREAQ</sequence>
<dbReference type="CDD" id="cd06261">
    <property type="entry name" value="TM_PBP2"/>
    <property type="match status" value="1"/>
</dbReference>
<dbReference type="HOGENOM" id="CLU_046113_1_1_6"/>
<reference evidence="10 11" key="1">
    <citation type="journal article" date="2014" name="Genome Biol. Evol.">
        <title>Genome degeneration and adaptation in a nascent stage of symbiosis.</title>
        <authorList>
            <person name="Oakeson K.F."/>
            <person name="Gil R."/>
            <person name="Clayton A.L."/>
            <person name="Dunn D.M."/>
            <person name="von Niederhausern A.C."/>
            <person name="Hamil C."/>
            <person name="Aoyagi A."/>
            <person name="Duval B."/>
            <person name="Baca A."/>
            <person name="Silva F.J."/>
            <person name="Vallier A."/>
            <person name="Jackson D.G."/>
            <person name="Latorre A."/>
            <person name="Weiss R.B."/>
            <person name="Heddi A."/>
            <person name="Moya A."/>
            <person name="Dale C."/>
        </authorList>
    </citation>
    <scope>NUCLEOTIDE SEQUENCE [LARGE SCALE GENOMIC DNA]</scope>
    <source>
        <strain evidence="10 11">HS1</strain>
    </source>
</reference>
<dbReference type="InterPro" id="IPR035906">
    <property type="entry name" value="MetI-like_sf"/>
</dbReference>
<evidence type="ECO:0000256" key="7">
    <source>
        <dbReference type="ARBA" id="ARBA00023136"/>
    </source>
</evidence>
<keyword evidence="2 8" id="KW-0813">Transport</keyword>
<feature type="transmembrane region" description="Helical" evidence="8">
    <location>
        <begin position="142"/>
        <end position="161"/>
    </location>
</feature>
<keyword evidence="11" id="KW-1185">Reference proteome</keyword>
<feature type="transmembrane region" description="Helical" evidence="8">
    <location>
        <begin position="83"/>
        <end position="102"/>
    </location>
</feature>
<dbReference type="KEGG" id="sod:Sant_1527"/>
<proteinExistence type="inferred from homology"/>
<keyword evidence="7 8" id="KW-0472">Membrane</keyword>
<dbReference type="PATRIC" id="fig|1239307.3.peg.1659"/>
<evidence type="ECO:0000256" key="5">
    <source>
        <dbReference type="ARBA" id="ARBA00022692"/>
    </source>
</evidence>
<keyword evidence="5 8" id="KW-0812">Transmembrane</keyword>
<dbReference type="SUPFAM" id="SSF161098">
    <property type="entry name" value="MetI-like"/>
    <property type="match status" value="1"/>
</dbReference>
<dbReference type="RefSeq" id="WP_025421719.1">
    <property type="nucleotide sequence ID" value="NZ_CP006569.1"/>
</dbReference>
<evidence type="ECO:0000256" key="6">
    <source>
        <dbReference type="ARBA" id="ARBA00022989"/>
    </source>
</evidence>
<comment type="similarity">
    <text evidence="8">Belongs to the binding-protein-dependent transport system permease family.</text>
</comment>
<gene>
    <name evidence="10" type="ORF">Sant_1527</name>
</gene>
<feature type="transmembrane region" description="Helical" evidence="8">
    <location>
        <begin position="182"/>
        <end position="201"/>
    </location>
</feature>
<keyword evidence="4" id="KW-0997">Cell inner membrane</keyword>
<dbReference type="OrthoDB" id="9801163at2"/>
<feature type="transmembrane region" description="Helical" evidence="8">
    <location>
        <begin position="114"/>
        <end position="136"/>
    </location>
</feature>
<evidence type="ECO:0000313" key="11">
    <source>
        <dbReference type="Proteomes" id="UP000019028"/>
    </source>
</evidence>
<accession>W0HWL2</accession>
<dbReference type="Proteomes" id="UP000019028">
    <property type="component" value="Chromosome"/>
</dbReference>
<feature type="transmembrane region" description="Helical" evidence="8">
    <location>
        <begin position="26"/>
        <end position="44"/>
    </location>
</feature>